<gene>
    <name evidence="1" type="ORF">MUO14_17575</name>
</gene>
<protein>
    <submittedName>
        <fullName evidence="1">Transcriptional regulator</fullName>
    </submittedName>
</protein>
<keyword evidence="2" id="KW-1185">Reference proteome</keyword>
<dbReference type="InterPro" id="IPR043128">
    <property type="entry name" value="Rev_trsase/Diguanyl_cyclase"/>
</dbReference>
<organism evidence="1 2">
    <name type="scientific">Halobacillus shinanisalinarum</name>
    <dbReference type="NCBI Taxonomy" id="2932258"/>
    <lineage>
        <taxon>Bacteria</taxon>
        <taxon>Bacillati</taxon>
        <taxon>Bacillota</taxon>
        <taxon>Bacilli</taxon>
        <taxon>Bacillales</taxon>
        <taxon>Bacillaceae</taxon>
        <taxon>Halobacillus</taxon>
    </lineage>
</organism>
<accession>A0ABY4GVY1</accession>
<reference evidence="1 2" key="1">
    <citation type="submission" date="2022-04" db="EMBL/GenBank/DDBJ databases">
        <title>Halobacillus sp. isolated from saltern.</title>
        <authorList>
            <person name="Won M."/>
            <person name="Lee C.-M."/>
            <person name="Woen H.-Y."/>
            <person name="Kwon S.-W."/>
        </authorList>
    </citation>
    <scope>NUCLEOTIDE SEQUENCE [LARGE SCALE GENOMIC DNA]</scope>
    <source>
        <strain evidence="1 2">SSTM10-2</strain>
    </source>
</reference>
<evidence type="ECO:0000313" key="1">
    <source>
        <dbReference type="EMBL" id="UOQ92273.1"/>
    </source>
</evidence>
<dbReference type="Gene3D" id="3.30.70.270">
    <property type="match status" value="1"/>
</dbReference>
<dbReference type="RefSeq" id="WP_244751883.1">
    <property type="nucleotide sequence ID" value="NZ_CP095074.1"/>
</dbReference>
<proteinExistence type="predicted"/>
<evidence type="ECO:0000313" key="2">
    <source>
        <dbReference type="Proteomes" id="UP000831880"/>
    </source>
</evidence>
<name>A0ABY4GVY1_9BACI</name>
<sequence length="445" mass="51146">MVVKIAVFGSTDFIHHIKKYEKDISNIELIPYSYNHPRESLQLIQQAAHCDVFYFSGFLPYFFSKAELKKLDVPVVYASLDEISLSLSLFYIQHHYHIPISRIAIDVTDKNDVYNVLNYVDILAEPLHIKDYQEILEDDESSFDLEEIIQFHTHLWEAGEVEIVLTSIHAVYDRLTEQGINCMKMIESEKHIADSLIKAKVAGKLQKSESSQIAVGLISIDDYDSLVENVPVVYQQEYIAKIRQPLDQFARKINASVQHLRKDRFVIYGTKGGIEFITEHFQTMPLLSEVENNMQTSISAGFGFGLTTKEAENHAAIALNEAKALPNSSAFIVTEDKKVIGPLNENKKYHRLKTENHQLQTLAKTLHLSTTNVDKVIQFIKSRNSHRFTSYDLAEYLAVSRRTSERILKKFSDHQYLQIIGEEKTYQKGRPRAIYEINLPIDQFS</sequence>
<dbReference type="Proteomes" id="UP000831880">
    <property type="component" value="Chromosome"/>
</dbReference>
<dbReference type="EMBL" id="CP095074">
    <property type="protein sequence ID" value="UOQ92273.1"/>
    <property type="molecule type" value="Genomic_DNA"/>
</dbReference>